<dbReference type="AlphaFoldDB" id="A0A914P3N6"/>
<dbReference type="InterPro" id="IPR000668">
    <property type="entry name" value="Peptidase_C1A_C"/>
</dbReference>
<reference evidence="4" key="1">
    <citation type="submission" date="2022-11" db="UniProtKB">
        <authorList>
            <consortium name="WormBaseParasite"/>
        </authorList>
    </citation>
    <scope>IDENTIFICATION</scope>
</reference>
<sequence>MNYTSQHGIPLESCYPYTAKNGTCKNICPSPRYKIAGVNRLSDKNESTYAEALFLGGPIPFWLNIPRPVLNYKSGILDFPEKECAEQSKGSHFMVLVGYTPTYWIAKNCWGRDWGEDGYMRFKRGQNFCNMTRSVFQPYL</sequence>
<dbReference type="Gene3D" id="3.90.70.10">
    <property type="entry name" value="Cysteine proteinases"/>
    <property type="match status" value="1"/>
</dbReference>
<dbReference type="InterPro" id="IPR013128">
    <property type="entry name" value="Peptidase_C1A"/>
</dbReference>
<organism evidence="3 4">
    <name type="scientific">Panagrolaimus davidi</name>
    <dbReference type="NCBI Taxonomy" id="227884"/>
    <lineage>
        <taxon>Eukaryota</taxon>
        <taxon>Metazoa</taxon>
        <taxon>Ecdysozoa</taxon>
        <taxon>Nematoda</taxon>
        <taxon>Chromadorea</taxon>
        <taxon>Rhabditida</taxon>
        <taxon>Tylenchina</taxon>
        <taxon>Panagrolaimomorpha</taxon>
        <taxon>Panagrolaimoidea</taxon>
        <taxon>Panagrolaimidae</taxon>
        <taxon>Panagrolaimus</taxon>
    </lineage>
</organism>
<accession>A0A914P3N6</accession>
<evidence type="ECO:0000313" key="4">
    <source>
        <dbReference type="WBParaSite" id="PDA_v2.g1246.t1"/>
    </source>
</evidence>
<evidence type="ECO:0000259" key="2">
    <source>
        <dbReference type="SMART" id="SM00645"/>
    </source>
</evidence>
<evidence type="ECO:0000256" key="1">
    <source>
        <dbReference type="ARBA" id="ARBA00008455"/>
    </source>
</evidence>
<dbReference type="CDD" id="cd02248">
    <property type="entry name" value="Peptidase_C1A"/>
    <property type="match status" value="1"/>
</dbReference>
<dbReference type="InterPro" id="IPR038765">
    <property type="entry name" value="Papain-like_cys_pep_sf"/>
</dbReference>
<keyword evidence="3" id="KW-1185">Reference proteome</keyword>
<feature type="domain" description="Peptidase C1A papain C-terminal" evidence="2">
    <location>
        <begin position="1"/>
        <end position="139"/>
    </location>
</feature>
<name>A0A914P3N6_9BILA</name>
<dbReference type="Pfam" id="PF00112">
    <property type="entry name" value="Peptidase_C1"/>
    <property type="match status" value="1"/>
</dbReference>
<dbReference type="GO" id="GO:0008234">
    <property type="term" value="F:cysteine-type peptidase activity"/>
    <property type="evidence" value="ECO:0007669"/>
    <property type="project" value="InterPro"/>
</dbReference>
<dbReference type="Proteomes" id="UP000887578">
    <property type="component" value="Unplaced"/>
</dbReference>
<protein>
    <submittedName>
        <fullName evidence="4">Peptidase C1A papain C-terminal domain-containing protein</fullName>
    </submittedName>
</protein>
<dbReference type="SUPFAM" id="SSF54001">
    <property type="entry name" value="Cysteine proteinases"/>
    <property type="match status" value="1"/>
</dbReference>
<dbReference type="SMART" id="SM00645">
    <property type="entry name" value="Pept_C1"/>
    <property type="match status" value="1"/>
</dbReference>
<proteinExistence type="inferred from homology"/>
<dbReference type="GO" id="GO:0006508">
    <property type="term" value="P:proteolysis"/>
    <property type="evidence" value="ECO:0007669"/>
    <property type="project" value="InterPro"/>
</dbReference>
<dbReference type="WBParaSite" id="PDA_v2.g1246.t1">
    <property type="protein sequence ID" value="PDA_v2.g1246.t1"/>
    <property type="gene ID" value="PDA_v2.g1246"/>
</dbReference>
<comment type="similarity">
    <text evidence="1">Belongs to the peptidase C1 family.</text>
</comment>
<dbReference type="InterPro" id="IPR039417">
    <property type="entry name" value="Peptidase_C1A_papain-like"/>
</dbReference>
<evidence type="ECO:0000313" key="3">
    <source>
        <dbReference type="Proteomes" id="UP000887578"/>
    </source>
</evidence>
<dbReference type="PANTHER" id="PTHR12411">
    <property type="entry name" value="CYSTEINE PROTEASE FAMILY C1-RELATED"/>
    <property type="match status" value="1"/>
</dbReference>